<feature type="compositionally biased region" description="Basic and acidic residues" evidence="1">
    <location>
        <begin position="194"/>
        <end position="216"/>
    </location>
</feature>
<accession>A0A7R9ZGQ7</accession>
<name>A0A7R9ZGQ7_9STRA</name>
<feature type="region of interest" description="Disordered" evidence="1">
    <location>
        <begin position="120"/>
        <end position="164"/>
    </location>
</feature>
<reference evidence="2" key="1">
    <citation type="submission" date="2021-01" db="EMBL/GenBank/DDBJ databases">
        <authorList>
            <person name="Corre E."/>
            <person name="Pelletier E."/>
            <person name="Niang G."/>
            <person name="Scheremetjew M."/>
            <person name="Finn R."/>
            <person name="Kale V."/>
            <person name="Holt S."/>
            <person name="Cochrane G."/>
            <person name="Meng A."/>
            <person name="Brown T."/>
            <person name="Cohen L."/>
        </authorList>
    </citation>
    <scope>NUCLEOTIDE SEQUENCE</scope>
    <source>
        <strain evidence="2">CCMP147</strain>
    </source>
</reference>
<dbReference type="AlphaFoldDB" id="A0A7R9ZGQ7"/>
<protein>
    <submittedName>
        <fullName evidence="2">Uncharacterized protein</fullName>
    </submittedName>
</protein>
<evidence type="ECO:0000313" key="2">
    <source>
        <dbReference type="EMBL" id="CAD8322735.1"/>
    </source>
</evidence>
<gene>
    <name evidence="2" type="ORF">TDUB1175_LOCUS21152</name>
</gene>
<sequence length="355" mass="39986">MVFYLLVYKDAVTDTARKIESFRVGNKTLEKIDGVETFSDLMYRPAMPVKEVRFKGWAMSKVPDLSDIDDMDSEGRQRPSQNETLAETLARMKSGETLQDAYKRGAVPVSQKKSLHKRLKDFGSGHGRSIKAGSGHTRKEGAGSNHSRVKISPSLGSQAQPPSSIAVDAMGRRSCMVVRTLEASLNSCKMEPNSSRHERQISRHERERQTSRHDRQSTGSRSYSRSGGGSVGSLSFGTIEIRQYTRVLGDNPACPAGPPISLGWKYSPKSTVVSIDEYETGRYPRRRDSSLRVSVKRREAMLRALGYSTRDLIEADRVRKKDQILRERTVCRLKYRRLEATMENAKRMAHINKSK</sequence>
<feature type="region of interest" description="Disordered" evidence="1">
    <location>
        <begin position="188"/>
        <end position="230"/>
    </location>
</feature>
<proteinExistence type="predicted"/>
<dbReference type="EMBL" id="HBED01042063">
    <property type="protein sequence ID" value="CAD8322735.1"/>
    <property type="molecule type" value="Transcribed_RNA"/>
</dbReference>
<evidence type="ECO:0000256" key="1">
    <source>
        <dbReference type="SAM" id="MobiDB-lite"/>
    </source>
</evidence>
<feature type="compositionally biased region" description="Polar residues" evidence="1">
    <location>
        <begin position="154"/>
        <end position="163"/>
    </location>
</feature>
<organism evidence="2">
    <name type="scientific">Pseudictyota dubia</name>
    <dbReference type="NCBI Taxonomy" id="2749911"/>
    <lineage>
        <taxon>Eukaryota</taxon>
        <taxon>Sar</taxon>
        <taxon>Stramenopiles</taxon>
        <taxon>Ochrophyta</taxon>
        <taxon>Bacillariophyta</taxon>
        <taxon>Mediophyceae</taxon>
        <taxon>Biddulphiophycidae</taxon>
        <taxon>Eupodiscales</taxon>
        <taxon>Odontellaceae</taxon>
        <taxon>Pseudictyota</taxon>
    </lineage>
</organism>